<dbReference type="EMBL" id="CP060635">
    <property type="protein sequence ID" value="QNM08617.1"/>
    <property type="molecule type" value="Genomic_DNA"/>
</dbReference>
<dbReference type="Gene3D" id="1.10.10.10">
    <property type="entry name" value="Winged helix-like DNA-binding domain superfamily/Winged helix DNA-binding domain"/>
    <property type="match status" value="1"/>
</dbReference>
<accession>A0A7G9GCT5</accession>
<evidence type="ECO:0000259" key="1">
    <source>
        <dbReference type="Pfam" id="PF03551"/>
    </source>
</evidence>
<name>A0A7G9GCT5_9FIRM</name>
<dbReference type="InterPro" id="IPR005149">
    <property type="entry name" value="Tscrpt_reg_PadR_N"/>
</dbReference>
<dbReference type="AlphaFoldDB" id="A0A7G9GCT5"/>
<keyword evidence="3" id="KW-1185">Reference proteome</keyword>
<dbReference type="PANTHER" id="PTHR33169">
    <property type="entry name" value="PADR-FAMILY TRANSCRIPTIONAL REGULATOR"/>
    <property type="match status" value="1"/>
</dbReference>
<dbReference type="SUPFAM" id="SSF46785">
    <property type="entry name" value="Winged helix' DNA-binding domain"/>
    <property type="match status" value="1"/>
</dbReference>
<evidence type="ECO:0000313" key="3">
    <source>
        <dbReference type="Proteomes" id="UP000515860"/>
    </source>
</evidence>
<evidence type="ECO:0000313" key="2">
    <source>
        <dbReference type="EMBL" id="QNM08617.1"/>
    </source>
</evidence>
<sequence length="115" mass="13384">MELKDKFRKGLMDMLVLKVLSRKDSYAYQIAQTLENVSQNAVTFAVPSMYPLLNRLQRQGFVSSYFLDDPKHRERVYYHIEPAGREQLDLLTEAYSKVKNGVEAILNYSISDMDE</sequence>
<feature type="domain" description="Transcription regulator PadR N-terminal" evidence="1">
    <location>
        <begin position="16"/>
        <end position="88"/>
    </location>
</feature>
<dbReference type="PANTHER" id="PTHR33169:SF14">
    <property type="entry name" value="TRANSCRIPTIONAL REGULATOR RV3488"/>
    <property type="match status" value="1"/>
</dbReference>
<dbReference type="InterPro" id="IPR052509">
    <property type="entry name" value="Metal_resp_DNA-bind_regulator"/>
</dbReference>
<proteinExistence type="predicted"/>
<dbReference type="KEGG" id="whj:H9Q79_17480"/>
<dbReference type="InterPro" id="IPR036388">
    <property type="entry name" value="WH-like_DNA-bd_sf"/>
</dbReference>
<reference evidence="2 3" key="1">
    <citation type="submission" date="2020-08" db="EMBL/GenBank/DDBJ databases">
        <authorList>
            <person name="Liu C."/>
            <person name="Sun Q."/>
        </authorList>
    </citation>
    <scope>NUCLEOTIDE SEQUENCE [LARGE SCALE GENOMIC DNA]</scope>
    <source>
        <strain evidence="2 3">NSJ-29</strain>
    </source>
</reference>
<dbReference type="Proteomes" id="UP000515860">
    <property type="component" value="Chromosome"/>
</dbReference>
<dbReference type="InterPro" id="IPR036390">
    <property type="entry name" value="WH_DNA-bd_sf"/>
</dbReference>
<organism evidence="2 3">
    <name type="scientific">Wansuia hejianensis</name>
    <dbReference type="NCBI Taxonomy" id="2763667"/>
    <lineage>
        <taxon>Bacteria</taxon>
        <taxon>Bacillati</taxon>
        <taxon>Bacillota</taxon>
        <taxon>Clostridia</taxon>
        <taxon>Lachnospirales</taxon>
        <taxon>Lachnospiraceae</taxon>
        <taxon>Wansuia</taxon>
    </lineage>
</organism>
<dbReference type="Pfam" id="PF03551">
    <property type="entry name" value="PadR"/>
    <property type="match status" value="1"/>
</dbReference>
<gene>
    <name evidence="2" type="ORF">H9Q79_17480</name>
</gene>
<dbReference type="RefSeq" id="WP_118644684.1">
    <property type="nucleotide sequence ID" value="NZ_CP060635.1"/>
</dbReference>
<protein>
    <submittedName>
        <fullName evidence="2">Helix-turn-helix transcriptional regulator</fullName>
    </submittedName>
</protein>